<dbReference type="EMBL" id="QTSX02007116">
    <property type="protein sequence ID" value="KAJ9051298.1"/>
    <property type="molecule type" value="Genomic_DNA"/>
</dbReference>
<reference evidence="1" key="1">
    <citation type="submission" date="2022-04" db="EMBL/GenBank/DDBJ databases">
        <title>Genome of the entomopathogenic fungus Entomophthora muscae.</title>
        <authorList>
            <person name="Elya C."/>
            <person name="Lovett B.R."/>
            <person name="Lee E."/>
            <person name="Macias A.M."/>
            <person name="Hajek A.E."/>
            <person name="De Bivort B.L."/>
            <person name="Kasson M.T."/>
            <person name="De Fine Licht H.H."/>
            <person name="Stajich J.E."/>
        </authorList>
    </citation>
    <scope>NUCLEOTIDE SEQUENCE</scope>
    <source>
        <strain evidence="1">Berkeley</strain>
    </source>
</reference>
<name>A0ACC2RMH7_9FUNG</name>
<evidence type="ECO:0000313" key="1">
    <source>
        <dbReference type="EMBL" id="KAJ9051298.1"/>
    </source>
</evidence>
<protein>
    <submittedName>
        <fullName evidence="1">Uncharacterized protein</fullName>
    </submittedName>
</protein>
<comment type="caution">
    <text evidence="1">The sequence shown here is derived from an EMBL/GenBank/DDBJ whole genome shotgun (WGS) entry which is preliminary data.</text>
</comment>
<dbReference type="Proteomes" id="UP001165960">
    <property type="component" value="Unassembled WGS sequence"/>
</dbReference>
<proteinExistence type="predicted"/>
<evidence type="ECO:0000313" key="2">
    <source>
        <dbReference type="Proteomes" id="UP001165960"/>
    </source>
</evidence>
<keyword evidence="2" id="KW-1185">Reference proteome</keyword>
<gene>
    <name evidence="1" type="ORF">DSO57_1005884</name>
</gene>
<accession>A0ACC2RMH7</accession>
<organism evidence="1 2">
    <name type="scientific">Entomophthora muscae</name>
    <dbReference type="NCBI Taxonomy" id="34485"/>
    <lineage>
        <taxon>Eukaryota</taxon>
        <taxon>Fungi</taxon>
        <taxon>Fungi incertae sedis</taxon>
        <taxon>Zoopagomycota</taxon>
        <taxon>Entomophthoromycotina</taxon>
        <taxon>Entomophthoromycetes</taxon>
        <taxon>Entomophthorales</taxon>
        <taxon>Entomophthoraceae</taxon>
        <taxon>Entomophthora</taxon>
    </lineage>
</organism>
<sequence>MTKSKQISRLNSSSGPITNARSQLPIDPLESTSSQTIINNNIIPTESLCGSHVSIPFDEYEFDPLAYHLKETIGGTNYHIASEFVRMSSYSRTPLYPTISGKGSISSSTMFPRGPAPLETAVITRKAGSLPVNEKPKPITRRPKVPVGCRYLFGGLFCFPLWFLGSIRSSSRRENVWRNWNRVMAAICSFLLLAIIVLAIWSIVAIKLSSGAWKST</sequence>